<organism evidence="4 5">
    <name type="scientific">Vicia faba</name>
    <name type="common">Broad bean</name>
    <name type="synonym">Faba vulgaris</name>
    <dbReference type="NCBI Taxonomy" id="3906"/>
    <lineage>
        <taxon>Eukaryota</taxon>
        <taxon>Viridiplantae</taxon>
        <taxon>Streptophyta</taxon>
        <taxon>Embryophyta</taxon>
        <taxon>Tracheophyta</taxon>
        <taxon>Spermatophyta</taxon>
        <taxon>Magnoliopsida</taxon>
        <taxon>eudicotyledons</taxon>
        <taxon>Gunneridae</taxon>
        <taxon>Pentapetalae</taxon>
        <taxon>rosids</taxon>
        <taxon>fabids</taxon>
        <taxon>Fabales</taxon>
        <taxon>Fabaceae</taxon>
        <taxon>Papilionoideae</taxon>
        <taxon>50 kb inversion clade</taxon>
        <taxon>NPAAA clade</taxon>
        <taxon>Hologalegina</taxon>
        <taxon>IRL clade</taxon>
        <taxon>Fabeae</taxon>
        <taxon>Vicia</taxon>
    </lineage>
</organism>
<dbReference type="PRINTS" id="PR00837">
    <property type="entry name" value="V5TPXLIKE"/>
</dbReference>
<dbReference type="GO" id="GO:0005576">
    <property type="term" value="C:extracellular region"/>
    <property type="evidence" value="ECO:0007669"/>
    <property type="project" value="InterPro"/>
</dbReference>
<name>A0AAV0ZYB8_VICFA</name>
<dbReference type="AlphaFoldDB" id="A0AAV0ZYB8"/>
<gene>
    <name evidence="4" type="ORF">VFH_III052600</name>
</gene>
<feature type="domain" description="SCP" evidence="3">
    <location>
        <begin position="69"/>
        <end position="204"/>
    </location>
</feature>
<dbReference type="Gene3D" id="3.40.33.10">
    <property type="entry name" value="CAP"/>
    <property type="match status" value="1"/>
</dbReference>
<dbReference type="InterPro" id="IPR014044">
    <property type="entry name" value="CAP_dom"/>
</dbReference>
<dbReference type="FunFam" id="3.40.33.10:FF:000023">
    <property type="entry name" value="Pathogenesis-related protein-1-like"/>
    <property type="match status" value="1"/>
</dbReference>
<dbReference type="Proteomes" id="UP001157006">
    <property type="component" value="Chromosome 3"/>
</dbReference>
<evidence type="ECO:0000313" key="4">
    <source>
        <dbReference type="EMBL" id="CAI8602689.1"/>
    </source>
</evidence>
<evidence type="ECO:0000259" key="3">
    <source>
        <dbReference type="SMART" id="SM00198"/>
    </source>
</evidence>
<dbReference type="EMBL" id="OX451738">
    <property type="protein sequence ID" value="CAI8602689.1"/>
    <property type="molecule type" value="Genomic_DNA"/>
</dbReference>
<dbReference type="Pfam" id="PF00188">
    <property type="entry name" value="CAP"/>
    <property type="match status" value="1"/>
</dbReference>
<dbReference type="PANTHER" id="PTHR10334">
    <property type="entry name" value="CYSTEINE-RICH SECRETORY PROTEIN-RELATED"/>
    <property type="match status" value="1"/>
</dbReference>
<dbReference type="InterPro" id="IPR001283">
    <property type="entry name" value="CRISP-related"/>
</dbReference>
<dbReference type="InterPro" id="IPR035940">
    <property type="entry name" value="CAP_sf"/>
</dbReference>
<feature type="region of interest" description="Disordered" evidence="1">
    <location>
        <begin position="24"/>
        <end position="43"/>
    </location>
</feature>
<dbReference type="InterPro" id="IPR018244">
    <property type="entry name" value="Allrgn_V5/Tpx1_CS"/>
</dbReference>
<dbReference type="PROSITE" id="PS01009">
    <property type="entry name" value="CRISP_1"/>
    <property type="match status" value="1"/>
</dbReference>
<feature type="signal peptide" evidence="2">
    <location>
        <begin position="1"/>
        <end position="19"/>
    </location>
</feature>
<dbReference type="SUPFAM" id="SSF55797">
    <property type="entry name" value="PR-1-like"/>
    <property type="match status" value="1"/>
</dbReference>
<evidence type="ECO:0000313" key="5">
    <source>
        <dbReference type="Proteomes" id="UP001157006"/>
    </source>
</evidence>
<evidence type="ECO:0000256" key="2">
    <source>
        <dbReference type="SAM" id="SignalP"/>
    </source>
</evidence>
<protein>
    <recommendedName>
        <fullName evidence="3">SCP domain-containing protein</fullName>
    </recommendedName>
</protein>
<sequence length="212" mass="24597">MRTFLFSIVLLFFISSVISTVPAHETPTTPATLPAKRTKGGHGRRRRNAAKFFGFVRVNRTMYLHSETELAKEFMHAHNWVRKEYKLPALEWSETLANFAKKYLQERYEDCKLVHSSANYGENMFWGKKLHWTPSDAVYYWYKEKDSFDFNTLKCAPPPKLCEHFTQIVWRDSSHVGCALQHCKNVGTGMLIACEYDPPGNFVNENPLVHTT</sequence>
<keyword evidence="5" id="KW-1185">Reference proteome</keyword>
<evidence type="ECO:0000256" key="1">
    <source>
        <dbReference type="SAM" id="MobiDB-lite"/>
    </source>
</evidence>
<dbReference type="SMART" id="SM00198">
    <property type="entry name" value="SCP"/>
    <property type="match status" value="1"/>
</dbReference>
<accession>A0AAV0ZYB8</accession>
<keyword evidence="2" id="KW-0732">Signal</keyword>
<reference evidence="4 5" key="1">
    <citation type="submission" date="2023-01" db="EMBL/GenBank/DDBJ databases">
        <authorList>
            <person name="Kreplak J."/>
        </authorList>
    </citation>
    <scope>NUCLEOTIDE SEQUENCE [LARGE SCALE GENOMIC DNA]</scope>
</reference>
<dbReference type="CDD" id="cd05381">
    <property type="entry name" value="CAP_PR-1"/>
    <property type="match status" value="1"/>
</dbReference>
<feature type="chain" id="PRO_5043718159" description="SCP domain-containing protein" evidence="2">
    <location>
        <begin position="20"/>
        <end position="212"/>
    </location>
</feature>
<proteinExistence type="predicted"/>